<dbReference type="Gene3D" id="3.40.30.10">
    <property type="entry name" value="Glutaredoxin"/>
    <property type="match status" value="1"/>
</dbReference>
<dbReference type="GO" id="GO:0006749">
    <property type="term" value="P:glutathione metabolic process"/>
    <property type="evidence" value="ECO:0007669"/>
    <property type="project" value="TreeGrafter"/>
</dbReference>
<feature type="domain" description="GST N-terminal" evidence="1">
    <location>
        <begin position="1"/>
        <end position="83"/>
    </location>
</feature>
<gene>
    <name evidence="2" type="ORF">C7435_0557</name>
</gene>
<dbReference type="Gene3D" id="1.20.1050.10">
    <property type="match status" value="1"/>
</dbReference>
<dbReference type="RefSeq" id="WP_075189365.1">
    <property type="nucleotide sequence ID" value="NZ_RBIM01000001.1"/>
</dbReference>
<reference evidence="2 3" key="1">
    <citation type="submission" date="2018-10" db="EMBL/GenBank/DDBJ databases">
        <title>Genomic Encyclopedia of Type Strains, Phase IV (KMG-IV): sequencing the most valuable type-strain genomes for metagenomic binning, comparative biology and taxonomic classification.</title>
        <authorList>
            <person name="Goeker M."/>
        </authorList>
    </citation>
    <scope>NUCLEOTIDE SEQUENCE [LARGE SCALE GENOMIC DNA]</scope>
    <source>
        <strain evidence="2 3">DSM 4734</strain>
    </source>
</reference>
<dbReference type="SUPFAM" id="SSF52833">
    <property type="entry name" value="Thioredoxin-like"/>
    <property type="match status" value="1"/>
</dbReference>
<dbReference type="InterPro" id="IPR004045">
    <property type="entry name" value="Glutathione_S-Trfase_N"/>
</dbReference>
<sequence length="212" mass="23735">MTPVLYIGNRRFSSWSLRAWLVLKRAGIAFDDTLIPLNERETRKAVSAISPGGTVPALHTRNAVIWDSLAISEWAAEQVPELWPAHEGKRGRARAAVSMMHSGFLALRQACPMDLARRPSPISLNDPTRTDIAAVQALWHEVKSVDGDWLFGDWSIADAFFTPVAARFHAYDIPLHAEAQAYCDTLLADGHYREWHEAARAETFANPYETQI</sequence>
<evidence type="ECO:0000313" key="2">
    <source>
        <dbReference type="EMBL" id="RKR04113.1"/>
    </source>
</evidence>
<dbReference type="GO" id="GO:0004364">
    <property type="term" value="F:glutathione transferase activity"/>
    <property type="evidence" value="ECO:0007669"/>
    <property type="project" value="TreeGrafter"/>
</dbReference>
<name>A0A495DME4_9PROT</name>
<dbReference type="PROSITE" id="PS50404">
    <property type="entry name" value="GST_NTER"/>
    <property type="match status" value="1"/>
</dbReference>
<dbReference type="InterPro" id="IPR036249">
    <property type="entry name" value="Thioredoxin-like_sf"/>
</dbReference>
<dbReference type="PANTHER" id="PTHR42673:SF4">
    <property type="entry name" value="MALEYLACETOACETATE ISOMERASE"/>
    <property type="match status" value="1"/>
</dbReference>
<dbReference type="Pfam" id="PF13409">
    <property type="entry name" value="GST_N_2"/>
    <property type="match status" value="1"/>
</dbReference>
<keyword evidence="2" id="KW-0808">Transferase</keyword>
<evidence type="ECO:0000259" key="1">
    <source>
        <dbReference type="PROSITE" id="PS50404"/>
    </source>
</evidence>
<dbReference type="EMBL" id="RBIM01000001">
    <property type="protein sequence ID" value="RKR04113.1"/>
    <property type="molecule type" value="Genomic_DNA"/>
</dbReference>
<dbReference type="OrthoDB" id="9799538at2"/>
<comment type="caution">
    <text evidence="2">The sequence shown here is derived from an EMBL/GenBank/DDBJ whole genome shotgun (WGS) entry which is preliminary data.</text>
</comment>
<dbReference type="PANTHER" id="PTHR42673">
    <property type="entry name" value="MALEYLACETOACETATE ISOMERASE"/>
    <property type="match status" value="1"/>
</dbReference>
<dbReference type="AlphaFoldDB" id="A0A495DME4"/>
<dbReference type="CDD" id="cd03194">
    <property type="entry name" value="GST_C_3"/>
    <property type="match status" value="1"/>
</dbReference>
<dbReference type="GO" id="GO:0006559">
    <property type="term" value="P:L-phenylalanine catabolic process"/>
    <property type="evidence" value="ECO:0007669"/>
    <property type="project" value="TreeGrafter"/>
</dbReference>
<dbReference type="GO" id="GO:0016034">
    <property type="term" value="F:maleylacetoacetate isomerase activity"/>
    <property type="evidence" value="ECO:0007669"/>
    <property type="project" value="TreeGrafter"/>
</dbReference>
<dbReference type="InterPro" id="IPR036282">
    <property type="entry name" value="Glutathione-S-Trfase_C_sf"/>
</dbReference>
<dbReference type="Proteomes" id="UP000273675">
    <property type="component" value="Unassembled WGS sequence"/>
</dbReference>
<protein>
    <submittedName>
        <fullName evidence="2">Glutathione S-transferase</fullName>
    </submittedName>
</protein>
<dbReference type="CDD" id="cd03043">
    <property type="entry name" value="GST_N_1"/>
    <property type="match status" value="1"/>
</dbReference>
<dbReference type="SUPFAM" id="SSF47616">
    <property type="entry name" value="GST C-terminal domain-like"/>
    <property type="match status" value="1"/>
</dbReference>
<accession>A0A495DME4</accession>
<evidence type="ECO:0000313" key="3">
    <source>
        <dbReference type="Proteomes" id="UP000273675"/>
    </source>
</evidence>
<organism evidence="2 3">
    <name type="scientific">Maricaulis maris</name>
    <dbReference type="NCBI Taxonomy" id="74318"/>
    <lineage>
        <taxon>Bacteria</taxon>
        <taxon>Pseudomonadati</taxon>
        <taxon>Pseudomonadota</taxon>
        <taxon>Alphaproteobacteria</taxon>
        <taxon>Maricaulales</taxon>
        <taxon>Maricaulaceae</taxon>
        <taxon>Maricaulis</taxon>
    </lineage>
</organism>
<proteinExistence type="predicted"/>